<evidence type="ECO:0000313" key="2">
    <source>
        <dbReference type="Proteomes" id="UP000287651"/>
    </source>
</evidence>
<proteinExistence type="predicted"/>
<dbReference type="EMBL" id="AMZH03008849">
    <property type="protein sequence ID" value="RRT58087.1"/>
    <property type="molecule type" value="Genomic_DNA"/>
</dbReference>
<dbReference type="AlphaFoldDB" id="A0A426Z282"/>
<name>A0A426Z282_ENSVE</name>
<sequence length="165" mass="18440">MFHLPSWGEVSSPLVGRRNRLRAMDQESSAGLQVILFSSSSFSLPWLLPPEIDRRQSKSTVIARQRSATVEIDCYRSISGGNGVETAPIGGTARYWAVRVPVSERTGTYRSNRAIVYRSWFRSPLLLLEAPPENVKAVFDAAIKVVLQPPKQKKKKKQQKGCSIL</sequence>
<accession>A0A426Z282</accession>
<comment type="caution">
    <text evidence="1">The sequence shown here is derived from an EMBL/GenBank/DDBJ whole genome shotgun (WGS) entry which is preliminary data.</text>
</comment>
<dbReference type="Proteomes" id="UP000287651">
    <property type="component" value="Unassembled WGS sequence"/>
</dbReference>
<gene>
    <name evidence="1" type="ORF">B296_00026426</name>
</gene>
<reference evidence="1 2" key="1">
    <citation type="journal article" date="2014" name="Agronomy (Basel)">
        <title>A Draft Genome Sequence for Ensete ventricosum, the Drought-Tolerant Tree Against Hunger.</title>
        <authorList>
            <person name="Harrison J."/>
            <person name="Moore K.A."/>
            <person name="Paszkiewicz K."/>
            <person name="Jones T."/>
            <person name="Grant M."/>
            <person name="Ambacheew D."/>
            <person name="Muzemil S."/>
            <person name="Studholme D.J."/>
        </authorList>
    </citation>
    <scope>NUCLEOTIDE SEQUENCE [LARGE SCALE GENOMIC DNA]</scope>
</reference>
<evidence type="ECO:0000313" key="1">
    <source>
        <dbReference type="EMBL" id="RRT58087.1"/>
    </source>
</evidence>
<protein>
    <submittedName>
        <fullName evidence="1">Uncharacterized protein</fullName>
    </submittedName>
</protein>
<organism evidence="1 2">
    <name type="scientific">Ensete ventricosum</name>
    <name type="common">Abyssinian banana</name>
    <name type="synonym">Musa ensete</name>
    <dbReference type="NCBI Taxonomy" id="4639"/>
    <lineage>
        <taxon>Eukaryota</taxon>
        <taxon>Viridiplantae</taxon>
        <taxon>Streptophyta</taxon>
        <taxon>Embryophyta</taxon>
        <taxon>Tracheophyta</taxon>
        <taxon>Spermatophyta</taxon>
        <taxon>Magnoliopsida</taxon>
        <taxon>Liliopsida</taxon>
        <taxon>Zingiberales</taxon>
        <taxon>Musaceae</taxon>
        <taxon>Ensete</taxon>
    </lineage>
</organism>